<name>A0A6L9SD42_9ACTN</name>
<comment type="caution">
    <text evidence="3">The sequence shown here is derived from an EMBL/GenBank/DDBJ whole genome shotgun (WGS) entry which is preliminary data.</text>
</comment>
<dbReference type="Gene3D" id="2.160.20.10">
    <property type="entry name" value="Single-stranded right-handed beta-helix, Pectin lyase-like"/>
    <property type="match status" value="1"/>
</dbReference>
<dbReference type="SMART" id="SM00710">
    <property type="entry name" value="PbH1"/>
    <property type="match status" value="5"/>
</dbReference>
<evidence type="ECO:0000259" key="2">
    <source>
        <dbReference type="Pfam" id="PF13229"/>
    </source>
</evidence>
<dbReference type="RefSeq" id="WP_163742839.1">
    <property type="nucleotide sequence ID" value="NZ_JAAGOA010000021.1"/>
</dbReference>
<accession>A0A6L9SD42</accession>
<dbReference type="Pfam" id="PF13229">
    <property type="entry name" value="Beta_helix"/>
    <property type="match status" value="1"/>
</dbReference>
<feature type="region of interest" description="Disordered" evidence="1">
    <location>
        <begin position="403"/>
        <end position="447"/>
    </location>
</feature>
<reference evidence="3 4" key="1">
    <citation type="submission" date="2020-02" db="EMBL/GenBank/DDBJ databases">
        <authorList>
            <person name="Li X.-J."/>
            <person name="Han X.-M."/>
        </authorList>
    </citation>
    <scope>NUCLEOTIDE SEQUENCE [LARGE SCALE GENOMIC DNA]</scope>
    <source>
        <strain evidence="3 4">CCTCC AB 2017055</strain>
    </source>
</reference>
<keyword evidence="4" id="KW-1185">Reference proteome</keyword>
<feature type="compositionally biased region" description="Basic and acidic residues" evidence="1">
    <location>
        <begin position="325"/>
        <end position="341"/>
    </location>
</feature>
<gene>
    <name evidence="3" type="ORF">G1H10_24255</name>
</gene>
<dbReference type="InterPro" id="IPR039448">
    <property type="entry name" value="Beta_helix"/>
</dbReference>
<protein>
    <submittedName>
        <fullName evidence="3">Plasmid stabilization protein</fullName>
    </submittedName>
</protein>
<feature type="domain" description="Right handed beta helix" evidence="2">
    <location>
        <begin position="119"/>
        <end position="283"/>
    </location>
</feature>
<organism evidence="3 4">
    <name type="scientific">Phytoactinopolyspora halotolerans</name>
    <dbReference type="NCBI Taxonomy" id="1981512"/>
    <lineage>
        <taxon>Bacteria</taxon>
        <taxon>Bacillati</taxon>
        <taxon>Actinomycetota</taxon>
        <taxon>Actinomycetes</taxon>
        <taxon>Jiangellales</taxon>
        <taxon>Jiangellaceae</taxon>
        <taxon>Phytoactinopolyspora</taxon>
    </lineage>
</organism>
<dbReference type="InterPro" id="IPR006626">
    <property type="entry name" value="PbH1"/>
</dbReference>
<dbReference type="EMBL" id="JAAGOA010000021">
    <property type="protein sequence ID" value="NEE03285.1"/>
    <property type="molecule type" value="Genomic_DNA"/>
</dbReference>
<evidence type="ECO:0000313" key="4">
    <source>
        <dbReference type="Proteomes" id="UP000475214"/>
    </source>
</evidence>
<dbReference type="InterPro" id="IPR011050">
    <property type="entry name" value="Pectin_lyase_fold/virulence"/>
</dbReference>
<proteinExistence type="predicted"/>
<evidence type="ECO:0000313" key="3">
    <source>
        <dbReference type="EMBL" id="NEE03285.1"/>
    </source>
</evidence>
<evidence type="ECO:0000256" key="1">
    <source>
        <dbReference type="SAM" id="MobiDB-lite"/>
    </source>
</evidence>
<dbReference type="InterPro" id="IPR012334">
    <property type="entry name" value="Pectin_lyas_fold"/>
</dbReference>
<sequence>MVRVPTDAESIADAVTMVDAGGMVLVEPGIYRESVTVDKPDVTIRGADRNETVIDGEGRRPYGVVATAEGVRVENLTVTAHTFYGVLVTGLHDEDGPLAQESDGYEPFDPEEFPPLQRFSIDHVTAYNNGLYGIYAFNAQNGVIRDSYASGSPDAGFYVGQCRDCKILVEGNVAERNAIGFENSNASDSVIIMGNRFSGNRVGLTLNSDYQEAFIPQRGNTVVGNVISDNAEPDSPAHAEGGFGIGIGTAGGRENLFWVNRVEGNPVAGLVVRNTEDLGAVGNVVRGGVFGGNGIDVVNIAAERAPTRATCVDGAGLESVLPAGDRTDEPTGDVRDEHDDAGAADAARVGTSAQTVTWYEDGDCGSVDRDADVAPAQPAASAAELPSAAVPDGVDFLDVAAPVPQPTMSDVEEAPERLPDEVEMPSFADPQLPPEDLLADRTGTAPS</sequence>
<feature type="region of interest" description="Disordered" evidence="1">
    <location>
        <begin position="316"/>
        <end position="349"/>
    </location>
</feature>
<dbReference type="SUPFAM" id="SSF51126">
    <property type="entry name" value="Pectin lyase-like"/>
    <property type="match status" value="1"/>
</dbReference>
<dbReference type="AlphaFoldDB" id="A0A6L9SD42"/>
<dbReference type="Proteomes" id="UP000475214">
    <property type="component" value="Unassembled WGS sequence"/>
</dbReference>